<keyword evidence="1" id="KW-0812">Transmembrane</keyword>
<keyword evidence="1" id="KW-1133">Transmembrane helix</keyword>
<dbReference type="InterPro" id="IPR020076">
    <property type="entry name" value="DUF2768"/>
</dbReference>
<gene>
    <name evidence="2" type="ORF">AEA09_11870</name>
</gene>
<reference evidence="3" key="1">
    <citation type="submission" date="2015-07" db="EMBL/GenBank/DDBJ databases">
        <title>Fjat-14205 dsm 2895.</title>
        <authorList>
            <person name="Liu B."/>
            <person name="Wang J."/>
            <person name="Zhu Y."/>
            <person name="Liu G."/>
            <person name="Chen Q."/>
            <person name="Chen Z."/>
            <person name="Lan J."/>
            <person name="Che J."/>
            <person name="Ge C."/>
            <person name="Shi H."/>
            <person name="Pan Z."/>
            <person name="Liu X."/>
        </authorList>
    </citation>
    <scope>NUCLEOTIDE SEQUENCE [LARGE SCALE GENOMIC DNA]</scope>
    <source>
        <strain evidence="3">DSM 25560</strain>
    </source>
</reference>
<keyword evidence="1" id="KW-0472">Membrane</keyword>
<evidence type="ECO:0000313" key="2">
    <source>
        <dbReference type="EMBL" id="KOS69846.1"/>
    </source>
</evidence>
<evidence type="ECO:0000313" key="3">
    <source>
        <dbReference type="Proteomes" id="UP000050668"/>
    </source>
</evidence>
<sequence length="64" mass="7220">MHALDIMWVSFYCIGFMIISVGLIFLSRHKIANGFLRTIVNLIAYILFGLGTFLMVLVVATWPA</sequence>
<name>A0ABR5K4R1_9BACI</name>
<dbReference type="Proteomes" id="UP000050668">
    <property type="component" value="Unassembled WGS sequence"/>
</dbReference>
<keyword evidence="3" id="KW-1185">Reference proteome</keyword>
<accession>A0ABR5K4R1</accession>
<dbReference type="Pfam" id="PF10966">
    <property type="entry name" value="DUF2768"/>
    <property type="match status" value="1"/>
</dbReference>
<comment type="caution">
    <text evidence="2">The sequence shown here is derived from an EMBL/GenBank/DDBJ whole genome shotgun (WGS) entry which is preliminary data.</text>
</comment>
<feature type="transmembrane region" description="Helical" evidence="1">
    <location>
        <begin position="6"/>
        <end position="26"/>
    </location>
</feature>
<organism evidence="2 3">
    <name type="scientific">Lysinibacillus contaminans</name>
    <dbReference type="NCBI Taxonomy" id="1293441"/>
    <lineage>
        <taxon>Bacteria</taxon>
        <taxon>Bacillati</taxon>
        <taxon>Bacillota</taxon>
        <taxon>Bacilli</taxon>
        <taxon>Bacillales</taxon>
        <taxon>Bacillaceae</taxon>
        <taxon>Lysinibacillus</taxon>
    </lineage>
</organism>
<protein>
    <submittedName>
        <fullName evidence="2">NAD(FAD)-dependent dehydrogenase</fullName>
    </submittedName>
</protein>
<proteinExistence type="predicted"/>
<feature type="transmembrane region" description="Helical" evidence="1">
    <location>
        <begin position="38"/>
        <end position="62"/>
    </location>
</feature>
<evidence type="ECO:0000256" key="1">
    <source>
        <dbReference type="SAM" id="Phobius"/>
    </source>
</evidence>
<dbReference type="EMBL" id="LGRV01000003">
    <property type="protein sequence ID" value="KOS69846.1"/>
    <property type="molecule type" value="Genomic_DNA"/>
</dbReference>